<comment type="catalytic activity">
    <reaction evidence="18">
        <text>L-tryptophan + glyoxylate = indole-3-pyruvate + glycine</text>
        <dbReference type="Rhea" id="RHEA:69124"/>
        <dbReference type="ChEBI" id="CHEBI:17640"/>
        <dbReference type="ChEBI" id="CHEBI:36655"/>
        <dbReference type="ChEBI" id="CHEBI:57305"/>
        <dbReference type="ChEBI" id="CHEBI:57912"/>
    </reaction>
</comment>
<dbReference type="OrthoDB" id="691673at2759"/>
<dbReference type="Gene3D" id="3.90.1150.10">
    <property type="entry name" value="Aspartate Aminotransferase, domain 1"/>
    <property type="match status" value="1"/>
</dbReference>
<dbReference type="InterPro" id="IPR004839">
    <property type="entry name" value="Aminotransferase_I/II_large"/>
</dbReference>
<comment type="catalytic activity">
    <reaction evidence="20">
        <text>glyoxylate + L-methionine = 4-methylsulfanyl-2-oxobutanoate + glycine</text>
        <dbReference type="Rhea" id="RHEA:22884"/>
        <dbReference type="ChEBI" id="CHEBI:16723"/>
        <dbReference type="ChEBI" id="CHEBI:36655"/>
        <dbReference type="ChEBI" id="CHEBI:57305"/>
        <dbReference type="ChEBI" id="CHEBI:57844"/>
        <dbReference type="EC" id="2.6.1.73"/>
    </reaction>
</comment>
<dbReference type="InterPro" id="IPR050859">
    <property type="entry name" value="Class-I_PLP-dep_aminotransf"/>
</dbReference>
<evidence type="ECO:0000256" key="1">
    <source>
        <dbReference type="ARBA" id="ARBA00001933"/>
    </source>
</evidence>
<evidence type="ECO:0000256" key="14">
    <source>
        <dbReference type="ARBA" id="ARBA00051759"/>
    </source>
</evidence>
<dbReference type="InterPro" id="IPR015421">
    <property type="entry name" value="PyrdxlP-dep_Trfase_major"/>
</dbReference>
<reference evidence="42" key="1">
    <citation type="submission" date="2021-10" db="EMBL/GenBank/DDBJ databases">
        <title>Tropical sea cucumber genome reveals ecological adaptation and Cuvierian tubules defense mechanism.</title>
        <authorList>
            <person name="Chen T."/>
        </authorList>
    </citation>
    <scope>NUCLEOTIDE SEQUENCE</scope>
    <source>
        <strain evidence="42">Nanhai2018</strain>
        <tissue evidence="42">Muscle</tissue>
    </source>
</reference>
<comment type="caution">
    <text evidence="42">The sequence shown here is derived from an EMBL/GenBank/DDBJ whole genome shotgun (WGS) entry which is preliminary data.</text>
</comment>
<dbReference type="EC" id="2.6.1.73" evidence="29"/>
<evidence type="ECO:0000256" key="16">
    <source>
        <dbReference type="ARBA" id="ARBA00052124"/>
    </source>
</evidence>
<dbReference type="GO" id="GO:0016212">
    <property type="term" value="F:kynurenine-oxoglutarate transaminase activity"/>
    <property type="evidence" value="ECO:0007669"/>
    <property type="project" value="UniProtKB-EC"/>
</dbReference>
<evidence type="ECO:0000256" key="23">
    <source>
        <dbReference type="ARBA" id="ARBA00052580"/>
    </source>
</evidence>
<proteinExistence type="inferred from homology"/>
<evidence type="ECO:0000256" key="24">
    <source>
        <dbReference type="ARBA" id="ARBA00052831"/>
    </source>
</evidence>
<evidence type="ECO:0000256" key="13">
    <source>
        <dbReference type="ARBA" id="ARBA00051742"/>
    </source>
</evidence>
<comment type="function">
    <text evidence="25">Transaminase with broad substrate specificity. Has transaminase activity towards aminoadipate, kynurenine, methionine and glutamate. Shows activity also towards tryptophan, aspartate and hydroxykynurenine. Accepts a variety of oxo-acids as amino-group acceptors, with a preference for 2-oxoglutarate, 2-oxocaproic acid, phenylpyruvate and alpha-oxo-gamma-methiol butyric acid. Can also use glyoxylate as amino-group acceptor (in vitro).</text>
</comment>
<dbReference type="GO" id="GO:0047315">
    <property type="term" value="F:kynurenine-glyoxylate transaminase activity"/>
    <property type="evidence" value="ECO:0007669"/>
    <property type="project" value="UniProtKB-EC"/>
</dbReference>
<evidence type="ECO:0000256" key="30">
    <source>
        <dbReference type="ARBA" id="ARBA00074091"/>
    </source>
</evidence>
<evidence type="ECO:0000256" key="20">
    <source>
        <dbReference type="ARBA" id="ARBA00052404"/>
    </source>
</evidence>
<comment type="catalytic activity">
    <reaction evidence="7">
        <text>L-kynurenine + 2-oxoglutarate = kynurenate + L-glutamate + H2O</text>
        <dbReference type="Rhea" id="RHEA:65560"/>
        <dbReference type="ChEBI" id="CHEBI:15377"/>
        <dbReference type="ChEBI" id="CHEBI:16810"/>
        <dbReference type="ChEBI" id="CHEBI:29985"/>
        <dbReference type="ChEBI" id="CHEBI:57959"/>
        <dbReference type="ChEBI" id="CHEBI:58454"/>
        <dbReference type="EC" id="2.6.1.7"/>
    </reaction>
    <physiologicalReaction direction="left-to-right" evidence="7">
        <dbReference type="Rhea" id="RHEA:65561"/>
    </physiologicalReaction>
</comment>
<evidence type="ECO:0000256" key="29">
    <source>
        <dbReference type="ARBA" id="ARBA00067059"/>
    </source>
</evidence>
<feature type="domain" description="Aminotransferase class I/classII large" evidence="41">
    <location>
        <begin position="57"/>
        <end position="416"/>
    </location>
</feature>
<evidence type="ECO:0000256" key="32">
    <source>
        <dbReference type="ARBA" id="ARBA00080697"/>
    </source>
</evidence>
<keyword evidence="4 42" id="KW-0032">Aminotransferase</keyword>
<dbReference type="InterPro" id="IPR015422">
    <property type="entry name" value="PyrdxlP-dep_Trfase_small"/>
</dbReference>
<evidence type="ECO:0000313" key="42">
    <source>
        <dbReference type="EMBL" id="KAJ8028785.1"/>
    </source>
</evidence>
<evidence type="ECO:0000256" key="15">
    <source>
        <dbReference type="ARBA" id="ARBA00051879"/>
    </source>
</evidence>
<comment type="catalytic activity">
    <reaction evidence="17">
        <text>2-oxohexanoate + L-kynurenine = L-2-aminohexanoate + kynurenate + H2O</text>
        <dbReference type="Rhea" id="RHEA:66060"/>
        <dbReference type="ChEBI" id="CHEBI:15377"/>
        <dbReference type="ChEBI" id="CHEBI:35177"/>
        <dbReference type="ChEBI" id="CHEBI:57959"/>
        <dbReference type="ChEBI" id="CHEBI:58454"/>
        <dbReference type="ChEBI" id="CHEBI:58455"/>
    </reaction>
    <physiologicalReaction direction="left-to-right" evidence="17">
        <dbReference type="Rhea" id="RHEA:66061"/>
    </physiologicalReaction>
</comment>
<comment type="catalytic activity">
    <reaction evidence="15">
        <text>2-oxobutanoate + L-kynurenine = (2S)-2-aminobutanoate + kynurenate + H2O</text>
        <dbReference type="Rhea" id="RHEA:66044"/>
        <dbReference type="ChEBI" id="CHEBI:15377"/>
        <dbReference type="ChEBI" id="CHEBI:16763"/>
        <dbReference type="ChEBI" id="CHEBI:57959"/>
        <dbReference type="ChEBI" id="CHEBI:58454"/>
        <dbReference type="ChEBI" id="CHEBI:74359"/>
    </reaction>
    <physiologicalReaction direction="left-to-right" evidence="15">
        <dbReference type="Rhea" id="RHEA:66045"/>
    </physiologicalReaction>
</comment>
<evidence type="ECO:0000256" key="25">
    <source>
        <dbReference type="ARBA" id="ARBA00056991"/>
    </source>
</evidence>
<dbReference type="EC" id="2.6.1.7" evidence="3"/>
<evidence type="ECO:0000256" key="9">
    <source>
        <dbReference type="ARBA" id="ARBA00050142"/>
    </source>
</evidence>
<dbReference type="SUPFAM" id="SSF53383">
    <property type="entry name" value="PLP-dependent transferases"/>
    <property type="match status" value="1"/>
</dbReference>
<comment type="catalytic activity">
    <reaction evidence="21">
        <text>L-leucine + glyoxylate = 4-methyl-2-oxopentanoate + glycine</text>
        <dbReference type="Rhea" id="RHEA:69128"/>
        <dbReference type="ChEBI" id="CHEBI:17865"/>
        <dbReference type="ChEBI" id="CHEBI:36655"/>
        <dbReference type="ChEBI" id="CHEBI:57305"/>
        <dbReference type="ChEBI" id="CHEBI:57427"/>
    </reaction>
</comment>
<keyword evidence="43" id="KW-1185">Reference proteome</keyword>
<evidence type="ECO:0000256" key="17">
    <source>
        <dbReference type="ARBA" id="ARBA00052128"/>
    </source>
</evidence>
<evidence type="ECO:0000256" key="19">
    <source>
        <dbReference type="ARBA" id="ARBA00052400"/>
    </source>
</evidence>
<evidence type="ECO:0000256" key="4">
    <source>
        <dbReference type="ARBA" id="ARBA00022576"/>
    </source>
</evidence>
<evidence type="ECO:0000256" key="33">
    <source>
        <dbReference type="ARBA" id="ARBA00080916"/>
    </source>
</evidence>
<dbReference type="GO" id="GO:0050094">
    <property type="term" value="F:methionine-glyoxylate transaminase activity"/>
    <property type="evidence" value="ECO:0007669"/>
    <property type="project" value="UniProtKB-EC"/>
</dbReference>
<comment type="catalytic activity">
    <reaction evidence="19">
        <text>glyoxylate + L-phenylalanine = 3-phenylpyruvate + glycine</text>
        <dbReference type="Rhea" id="RHEA:69120"/>
        <dbReference type="ChEBI" id="CHEBI:18005"/>
        <dbReference type="ChEBI" id="CHEBI:36655"/>
        <dbReference type="ChEBI" id="CHEBI:57305"/>
        <dbReference type="ChEBI" id="CHEBI:58095"/>
    </reaction>
</comment>
<dbReference type="GO" id="GO:0047536">
    <property type="term" value="F:2-aminoadipate transaminase activity"/>
    <property type="evidence" value="ECO:0007669"/>
    <property type="project" value="UniProtKB-EC"/>
</dbReference>
<evidence type="ECO:0000256" key="6">
    <source>
        <dbReference type="ARBA" id="ARBA00022898"/>
    </source>
</evidence>
<comment type="catalytic activity">
    <reaction evidence="8">
        <text>L-kynurenine + glyoxylate = kynurenate + glycine + H2O</text>
        <dbReference type="Rhea" id="RHEA:65896"/>
        <dbReference type="ChEBI" id="CHEBI:15377"/>
        <dbReference type="ChEBI" id="CHEBI:36655"/>
        <dbReference type="ChEBI" id="CHEBI:57305"/>
        <dbReference type="ChEBI" id="CHEBI:57959"/>
        <dbReference type="ChEBI" id="CHEBI:58454"/>
        <dbReference type="EC" id="2.6.1.63"/>
    </reaction>
    <physiologicalReaction direction="left-to-right" evidence="8">
        <dbReference type="Rhea" id="RHEA:65897"/>
    </physiologicalReaction>
</comment>
<evidence type="ECO:0000256" key="34">
    <source>
        <dbReference type="ARBA" id="ARBA00081438"/>
    </source>
</evidence>
<dbReference type="Gene3D" id="3.40.640.10">
    <property type="entry name" value="Type I PLP-dependent aspartate aminotransferase-like (Major domain)"/>
    <property type="match status" value="1"/>
</dbReference>
<evidence type="ECO:0000256" key="22">
    <source>
        <dbReference type="ARBA" id="ARBA00052537"/>
    </source>
</evidence>
<comment type="catalytic activity">
    <reaction evidence="24">
        <text>4-methyl-2-oxopentanoate + L-kynurenine = kynurenate + L-leucine + H2O</text>
        <dbReference type="Rhea" id="RHEA:66068"/>
        <dbReference type="ChEBI" id="CHEBI:15377"/>
        <dbReference type="ChEBI" id="CHEBI:17865"/>
        <dbReference type="ChEBI" id="CHEBI:57427"/>
        <dbReference type="ChEBI" id="CHEBI:57959"/>
        <dbReference type="ChEBI" id="CHEBI:58454"/>
    </reaction>
    <physiologicalReaction direction="left-to-right" evidence="24">
        <dbReference type="Rhea" id="RHEA:66069"/>
    </physiologicalReaction>
</comment>
<evidence type="ECO:0000256" key="3">
    <source>
        <dbReference type="ARBA" id="ARBA00012751"/>
    </source>
</evidence>
<evidence type="ECO:0000256" key="21">
    <source>
        <dbReference type="ARBA" id="ARBA00052518"/>
    </source>
</evidence>
<dbReference type="Pfam" id="PF00155">
    <property type="entry name" value="Aminotran_1_2"/>
    <property type="match status" value="1"/>
</dbReference>
<keyword evidence="6" id="KW-0663">Pyridoxal phosphate</keyword>
<dbReference type="GO" id="GO:0030170">
    <property type="term" value="F:pyridoxal phosphate binding"/>
    <property type="evidence" value="ECO:0007669"/>
    <property type="project" value="InterPro"/>
</dbReference>
<evidence type="ECO:0000256" key="8">
    <source>
        <dbReference type="ARBA" id="ARBA00047677"/>
    </source>
</evidence>
<evidence type="ECO:0000256" key="18">
    <source>
        <dbReference type="ARBA" id="ARBA00052393"/>
    </source>
</evidence>
<evidence type="ECO:0000256" key="38">
    <source>
        <dbReference type="ARBA" id="ARBA00083236"/>
    </source>
</evidence>
<comment type="catalytic activity">
    <reaction evidence="16">
        <text>indole-3-pyruvate + L-kynurenine = kynurenate + L-tryptophan + H2O</text>
        <dbReference type="Rhea" id="RHEA:66052"/>
        <dbReference type="ChEBI" id="CHEBI:15377"/>
        <dbReference type="ChEBI" id="CHEBI:17640"/>
        <dbReference type="ChEBI" id="CHEBI:57912"/>
        <dbReference type="ChEBI" id="CHEBI:57959"/>
        <dbReference type="ChEBI" id="CHEBI:58454"/>
    </reaction>
    <physiologicalReaction direction="left-to-right" evidence="16">
        <dbReference type="Rhea" id="RHEA:66053"/>
    </physiologicalReaction>
</comment>
<dbReference type="PANTHER" id="PTHR42790:SF19">
    <property type="entry name" value="KYNURENINE_ALPHA-AMINOADIPATE AMINOTRANSFERASE, MITOCHONDRIAL"/>
    <property type="match status" value="1"/>
</dbReference>
<evidence type="ECO:0000256" key="36">
    <source>
        <dbReference type="ARBA" id="ARBA00082705"/>
    </source>
</evidence>
<comment type="catalytic activity">
    <reaction evidence="22">
        <text>glycine + 2-oxoglutarate = glyoxylate + L-glutamate</text>
        <dbReference type="Rhea" id="RHEA:14089"/>
        <dbReference type="ChEBI" id="CHEBI:16810"/>
        <dbReference type="ChEBI" id="CHEBI:29985"/>
        <dbReference type="ChEBI" id="CHEBI:36655"/>
        <dbReference type="ChEBI" id="CHEBI:57305"/>
        <dbReference type="EC" id="2.6.1.4"/>
    </reaction>
</comment>
<name>A0A9Q1H159_HOLLE</name>
<dbReference type="GO" id="GO:1901605">
    <property type="term" value="P:alpha-amino acid metabolic process"/>
    <property type="evidence" value="ECO:0007669"/>
    <property type="project" value="TreeGrafter"/>
</dbReference>
<evidence type="ECO:0000313" key="43">
    <source>
        <dbReference type="Proteomes" id="UP001152320"/>
    </source>
</evidence>
<dbReference type="GO" id="GO:0005759">
    <property type="term" value="C:mitochondrial matrix"/>
    <property type="evidence" value="ECO:0007669"/>
    <property type="project" value="UniProtKB-ARBA"/>
</dbReference>
<comment type="catalytic activity">
    <reaction evidence="9">
        <text>L-tyrosine + glyoxylate = 3-(4-hydroxyphenyl)pyruvate + glycine</text>
        <dbReference type="Rhea" id="RHEA:69116"/>
        <dbReference type="ChEBI" id="CHEBI:36242"/>
        <dbReference type="ChEBI" id="CHEBI:36655"/>
        <dbReference type="ChEBI" id="CHEBI:57305"/>
        <dbReference type="ChEBI" id="CHEBI:58315"/>
    </reaction>
</comment>
<dbReference type="FunFam" id="3.40.640.10:FF:000071">
    <property type="entry name" value="Kynurenine/alpha-aminoadipate aminotransferase, mitochondrial"/>
    <property type="match status" value="1"/>
</dbReference>
<evidence type="ECO:0000256" key="37">
    <source>
        <dbReference type="ARBA" id="ARBA00082796"/>
    </source>
</evidence>
<dbReference type="PANTHER" id="PTHR42790">
    <property type="entry name" value="AMINOTRANSFERASE"/>
    <property type="match status" value="1"/>
</dbReference>
<evidence type="ECO:0000256" key="10">
    <source>
        <dbReference type="ARBA" id="ARBA00050937"/>
    </source>
</evidence>
<comment type="catalytic activity">
    <reaction evidence="12">
        <text>4-methylsulfanyl-2-oxobutanoate + L-kynurenine = kynurenate + L-methionine + H2O</text>
        <dbReference type="Rhea" id="RHEA:69096"/>
        <dbReference type="ChEBI" id="CHEBI:15377"/>
        <dbReference type="ChEBI" id="CHEBI:16723"/>
        <dbReference type="ChEBI" id="CHEBI:57844"/>
        <dbReference type="ChEBI" id="CHEBI:57959"/>
        <dbReference type="ChEBI" id="CHEBI:58454"/>
    </reaction>
    <physiologicalReaction direction="left-to-right" evidence="12">
        <dbReference type="Rhea" id="RHEA:69097"/>
    </physiologicalReaction>
</comment>
<dbReference type="InterPro" id="IPR015424">
    <property type="entry name" value="PyrdxlP-dep_Trfase"/>
</dbReference>
<evidence type="ECO:0000256" key="27">
    <source>
        <dbReference type="ARBA" id="ARBA00066546"/>
    </source>
</evidence>
<evidence type="ECO:0000256" key="28">
    <source>
        <dbReference type="ARBA" id="ARBA00067027"/>
    </source>
</evidence>
<gene>
    <name evidence="42" type="ORF">HOLleu_31120</name>
</gene>
<evidence type="ECO:0000256" key="39">
    <source>
        <dbReference type="ARBA" id="ARBA00083286"/>
    </source>
</evidence>
<comment type="catalytic activity">
    <reaction evidence="13">
        <text>2-oxo-3-sulfanylpropanoate + L-kynurenine = kynurenate + L-cysteine + H2O</text>
        <dbReference type="Rhea" id="RHEA:69104"/>
        <dbReference type="ChEBI" id="CHEBI:15377"/>
        <dbReference type="ChEBI" id="CHEBI:35235"/>
        <dbReference type="ChEBI" id="CHEBI:57678"/>
        <dbReference type="ChEBI" id="CHEBI:57959"/>
        <dbReference type="ChEBI" id="CHEBI:58454"/>
    </reaction>
    <physiologicalReaction direction="left-to-right" evidence="13">
        <dbReference type="Rhea" id="RHEA:69105"/>
    </physiologicalReaction>
</comment>
<comment type="catalytic activity">
    <reaction evidence="10">
        <text>L-2-aminoadipate + glyoxylate = 2-oxoadipate + glycine</text>
        <dbReference type="Rhea" id="RHEA:69112"/>
        <dbReference type="ChEBI" id="CHEBI:36655"/>
        <dbReference type="ChEBI" id="CHEBI:57305"/>
        <dbReference type="ChEBI" id="CHEBI:57499"/>
        <dbReference type="ChEBI" id="CHEBI:58672"/>
    </reaction>
    <physiologicalReaction direction="left-to-right" evidence="10">
        <dbReference type="Rhea" id="RHEA:69113"/>
    </physiologicalReaction>
</comment>
<comment type="similarity">
    <text evidence="2">Belongs to the class-I pyridoxal-phosphate-dependent aminotransferase family.</text>
</comment>
<evidence type="ECO:0000256" key="2">
    <source>
        <dbReference type="ARBA" id="ARBA00007441"/>
    </source>
</evidence>
<organism evidence="42 43">
    <name type="scientific">Holothuria leucospilota</name>
    <name type="common">Black long sea cucumber</name>
    <name type="synonym">Mertensiothuria leucospilota</name>
    <dbReference type="NCBI Taxonomy" id="206669"/>
    <lineage>
        <taxon>Eukaryota</taxon>
        <taxon>Metazoa</taxon>
        <taxon>Echinodermata</taxon>
        <taxon>Eleutherozoa</taxon>
        <taxon>Echinozoa</taxon>
        <taxon>Holothuroidea</taxon>
        <taxon>Aspidochirotacea</taxon>
        <taxon>Aspidochirotida</taxon>
        <taxon>Holothuriidae</taxon>
        <taxon>Holothuria</taxon>
    </lineage>
</organism>
<comment type="catalytic activity">
    <reaction evidence="11">
        <text>2-oxopentanoate + L-kynurenine = L-2-aminopentanoate + kynurenate + H2O</text>
        <dbReference type="Rhea" id="RHEA:66076"/>
        <dbReference type="ChEBI" id="CHEBI:15377"/>
        <dbReference type="ChEBI" id="CHEBI:28644"/>
        <dbReference type="ChEBI" id="CHEBI:57959"/>
        <dbReference type="ChEBI" id="CHEBI:58441"/>
        <dbReference type="ChEBI" id="CHEBI:58454"/>
    </reaction>
    <physiologicalReaction direction="left-to-right" evidence="11">
        <dbReference type="Rhea" id="RHEA:66077"/>
    </physiologicalReaction>
</comment>
<dbReference type="Proteomes" id="UP001152320">
    <property type="component" value="Chromosome 15"/>
</dbReference>
<comment type="catalytic activity">
    <reaction evidence="23">
        <text>3-phenylpyruvate + L-kynurenine = kynurenate + L-phenylalanine + H2O</text>
        <dbReference type="Rhea" id="RHEA:66092"/>
        <dbReference type="ChEBI" id="CHEBI:15377"/>
        <dbReference type="ChEBI" id="CHEBI:18005"/>
        <dbReference type="ChEBI" id="CHEBI:57959"/>
        <dbReference type="ChEBI" id="CHEBI:58095"/>
        <dbReference type="ChEBI" id="CHEBI:58454"/>
    </reaction>
    <physiologicalReaction direction="left-to-right" evidence="23">
        <dbReference type="Rhea" id="RHEA:66093"/>
    </physiologicalReaction>
</comment>
<protein>
    <recommendedName>
        <fullName evidence="30">Kynurenine/alpha-aminoadipate aminotransferase, mitochondrial</fullName>
        <ecNumber evidence="28">2.6.1.39</ecNumber>
        <ecNumber evidence="27">2.6.1.4</ecNumber>
        <ecNumber evidence="3">2.6.1.7</ecNumber>
        <ecNumber evidence="29">2.6.1.73</ecNumber>
    </recommendedName>
    <alternativeName>
        <fullName evidence="40">2-aminoadipate aminotransferase</fullName>
    </alternativeName>
    <alternativeName>
        <fullName evidence="33">2-aminoadipate transaminase</fullName>
    </alternativeName>
    <alternativeName>
        <fullName evidence="36">Alpha-aminoadipate aminotransferase</fullName>
    </alternativeName>
    <alternativeName>
        <fullName evidence="35">Glycine transaminase AADAT</fullName>
    </alternativeName>
    <alternativeName>
        <fullName evidence="39">Kynurenine aminotransferase II</fullName>
    </alternativeName>
    <alternativeName>
        <fullName evidence="34">Kynurenine--glyoxylate transaminase AADAT</fullName>
    </alternativeName>
    <alternativeName>
        <fullName evidence="37">Kynurenine--oxoglutarate aminotransferase II</fullName>
    </alternativeName>
    <alternativeName>
        <fullName evidence="38">Kynurenine--oxoglutarate transaminase 2</fullName>
    </alternativeName>
    <alternativeName>
        <fullName evidence="32">Kynurenine--oxoglutarate transaminase II</fullName>
    </alternativeName>
    <alternativeName>
        <fullName evidence="31">Methionine--glyoxylate transaminase AADAT</fullName>
    </alternativeName>
</protein>
<dbReference type="EC" id="2.6.1.39" evidence="28"/>
<sequence>MNYMRFINCLSQARKRSPIRLMTEILYKSPPTLISMASGMPNATQFPFQEATFKLTDGTSVDIASADMKKALQYNPTPGIAPLHSWLMELQQHLHNPPTFGMTEGEQKMDLLVTTGSQHGLCMAFEMLLKQGDKVLVSSPIYSGTRSILEPYSTDYLIVESDENGMKPESLKSKLSRWSKDDIKDENSDIPKILYTVPNGDNPSGVSLTAERREEIYKICQDYNLIIIEDDPYYFLQFNKPRFPSFLSIDVDGRVLRFDSFSKVLSAGIRVGFVSGPRALIYRIQLHMEASVLHSSAVSQMIIFKLLEKWGLNGFISHTEKVAEFYLQRRDVMLKATEKWLTGLAEWNVPMGGMFLWIKLPGIKDTKDLIMRKALEKEVLFVPGDVFQLSEGPSQYVRACFSMCTDEAMDEGMRRLASLIKDEQAQ</sequence>
<evidence type="ECO:0000256" key="26">
    <source>
        <dbReference type="ARBA" id="ARBA00060610"/>
    </source>
</evidence>
<dbReference type="AlphaFoldDB" id="A0A9Q1H159"/>
<evidence type="ECO:0000256" key="35">
    <source>
        <dbReference type="ARBA" id="ARBA00082040"/>
    </source>
</evidence>
<evidence type="ECO:0000256" key="31">
    <source>
        <dbReference type="ARBA" id="ARBA00075068"/>
    </source>
</evidence>
<keyword evidence="5" id="KW-0808">Transferase</keyword>
<comment type="pathway">
    <text evidence="26">Amino-acid degradation; L-lysine degradation via saccharopine pathway; glutaryl-CoA from L-lysine: step 4/6.</text>
</comment>
<dbReference type="EMBL" id="JAIZAY010000015">
    <property type="protein sequence ID" value="KAJ8028785.1"/>
    <property type="molecule type" value="Genomic_DNA"/>
</dbReference>
<dbReference type="CDD" id="cd00609">
    <property type="entry name" value="AAT_like"/>
    <property type="match status" value="1"/>
</dbReference>
<evidence type="ECO:0000256" key="7">
    <source>
        <dbReference type="ARBA" id="ARBA00047478"/>
    </source>
</evidence>
<evidence type="ECO:0000256" key="11">
    <source>
        <dbReference type="ARBA" id="ARBA00051090"/>
    </source>
</evidence>
<comment type="cofactor">
    <cofactor evidence="1">
        <name>pyridoxal 5'-phosphate</name>
        <dbReference type="ChEBI" id="CHEBI:597326"/>
    </cofactor>
</comment>
<dbReference type="GO" id="GO:0047958">
    <property type="term" value="F:glycine:2-oxoglutarate aminotransferase activity"/>
    <property type="evidence" value="ECO:0007669"/>
    <property type="project" value="UniProtKB-EC"/>
</dbReference>
<evidence type="ECO:0000256" key="12">
    <source>
        <dbReference type="ARBA" id="ARBA00051184"/>
    </source>
</evidence>
<dbReference type="FunFam" id="3.90.1150.10:FF:000166">
    <property type="entry name" value="Kynurenine/alpha-aminoadipate aminotransferase, mitochondrial"/>
    <property type="match status" value="1"/>
</dbReference>
<evidence type="ECO:0000256" key="40">
    <source>
        <dbReference type="ARBA" id="ARBA00083735"/>
    </source>
</evidence>
<dbReference type="EC" id="2.6.1.4" evidence="27"/>
<evidence type="ECO:0000256" key="5">
    <source>
        <dbReference type="ARBA" id="ARBA00022679"/>
    </source>
</evidence>
<comment type="catalytic activity">
    <reaction evidence="14">
        <text>2-oxoadipate + L-kynurenine = L-2-aminoadipate + kynurenate + H2O</text>
        <dbReference type="Rhea" id="RHEA:70047"/>
        <dbReference type="ChEBI" id="CHEBI:15377"/>
        <dbReference type="ChEBI" id="CHEBI:57499"/>
        <dbReference type="ChEBI" id="CHEBI:57959"/>
        <dbReference type="ChEBI" id="CHEBI:58454"/>
        <dbReference type="ChEBI" id="CHEBI:58672"/>
    </reaction>
    <physiologicalReaction direction="left-to-right" evidence="14">
        <dbReference type="Rhea" id="RHEA:70048"/>
    </physiologicalReaction>
</comment>
<evidence type="ECO:0000259" key="41">
    <source>
        <dbReference type="Pfam" id="PF00155"/>
    </source>
</evidence>
<accession>A0A9Q1H159</accession>